<name>S8AL46_DACHA</name>
<dbReference type="EMBL" id="AQGS01000071">
    <property type="protein sequence ID" value="EPS43639.1"/>
    <property type="molecule type" value="Genomic_DNA"/>
</dbReference>
<reference evidence="3" key="2">
    <citation type="submission" date="2013-04" db="EMBL/GenBank/DDBJ databases">
        <title>Genomic mechanisms accounting for the adaptation to parasitism in nematode-trapping fungi.</title>
        <authorList>
            <person name="Ahren D.G."/>
        </authorList>
    </citation>
    <scope>NUCLEOTIDE SEQUENCE [LARGE SCALE GENOMIC DNA]</scope>
    <source>
        <strain evidence="3">CBS 200.50</strain>
    </source>
</reference>
<keyword evidence="3" id="KW-1185">Reference proteome</keyword>
<accession>S8AL46</accession>
<protein>
    <submittedName>
        <fullName evidence="2">Uncharacterized protein</fullName>
    </submittedName>
</protein>
<comment type="caution">
    <text evidence="2">The sequence shown here is derived from an EMBL/GenBank/DDBJ whole genome shotgun (WGS) entry which is preliminary data.</text>
</comment>
<evidence type="ECO:0000313" key="2">
    <source>
        <dbReference type="EMBL" id="EPS43639.1"/>
    </source>
</evidence>
<evidence type="ECO:0000256" key="1">
    <source>
        <dbReference type="SAM" id="MobiDB-lite"/>
    </source>
</evidence>
<dbReference type="OMA" id="PLANQWQ"/>
<sequence length="340" mass="37821">MPRRGLFKQAKAIGLFQSLSKEGRRHSKPLPPLPTTTAPVSGAGERENIMPLATAESQRTQPEGPDIHEVAHLLVPGAHPGLERDQIPEIVPEVQREQEQLDLGQMLSQQTRRSRIDRLRDFILPPEAAVVLTDVQAPPSQPMSWNEVRRFLDIPGPAPAGYPIPEAQGWDRIRCSLGLPLANQWQNGLPQIPQAPMGPQQPILFQTPNGPIYLPGPPPAAQPGPMMGAPTDTPWKQWDPKQVAMIFLLAGMKLTWNAATSMWEIITMAWDQSVKDEMKMRDQYNQQMQVLAQLGYQIPVQQPPQNPTMPYGLPLQALPQPPPQVPPQLLQAQVPGSWVW</sequence>
<gene>
    <name evidence="2" type="ORF">H072_2425</name>
</gene>
<proteinExistence type="predicted"/>
<organism evidence="2 3">
    <name type="scientific">Dactylellina haptotyla (strain CBS 200.50)</name>
    <name type="common">Nematode-trapping fungus</name>
    <name type="synonym">Monacrosporium haptotylum</name>
    <dbReference type="NCBI Taxonomy" id="1284197"/>
    <lineage>
        <taxon>Eukaryota</taxon>
        <taxon>Fungi</taxon>
        <taxon>Dikarya</taxon>
        <taxon>Ascomycota</taxon>
        <taxon>Pezizomycotina</taxon>
        <taxon>Orbiliomycetes</taxon>
        <taxon>Orbiliales</taxon>
        <taxon>Orbiliaceae</taxon>
        <taxon>Dactylellina</taxon>
    </lineage>
</organism>
<dbReference type="HOGENOM" id="CLU_733563_0_0_1"/>
<feature type="region of interest" description="Disordered" evidence="1">
    <location>
        <begin position="17"/>
        <end position="48"/>
    </location>
</feature>
<dbReference type="AlphaFoldDB" id="S8AL46"/>
<dbReference type="OrthoDB" id="5430180at2759"/>
<reference evidence="2 3" key="1">
    <citation type="journal article" date="2013" name="PLoS Genet.">
        <title>Genomic mechanisms accounting for the adaptation to parasitism in nematode-trapping fungi.</title>
        <authorList>
            <person name="Meerupati T."/>
            <person name="Andersson K.M."/>
            <person name="Friman E."/>
            <person name="Kumar D."/>
            <person name="Tunlid A."/>
            <person name="Ahren D."/>
        </authorList>
    </citation>
    <scope>NUCLEOTIDE SEQUENCE [LARGE SCALE GENOMIC DNA]</scope>
    <source>
        <strain evidence="2 3">CBS 200.50</strain>
    </source>
</reference>
<evidence type="ECO:0000313" key="3">
    <source>
        <dbReference type="Proteomes" id="UP000015100"/>
    </source>
</evidence>
<dbReference type="Proteomes" id="UP000015100">
    <property type="component" value="Unassembled WGS sequence"/>
</dbReference>